<proteinExistence type="predicted"/>
<gene>
    <name evidence="1" type="ORF">PVAP13_5KG761701</name>
</gene>
<keyword evidence="2" id="KW-1185">Reference proteome</keyword>
<organism evidence="1 2">
    <name type="scientific">Panicum virgatum</name>
    <name type="common">Blackwell switchgrass</name>
    <dbReference type="NCBI Taxonomy" id="38727"/>
    <lineage>
        <taxon>Eukaryota</taxon>
        <taxon>Viridiplantae</taxon>
        <taxon>Streptophyta</taxon>
        <taxon>Embryophyta</taxon>
        <taxon>Tracheophyta</taxon>
        <taxon>Spermatophyta</taxon>
        <taxon>Magnoliopsida</taxon>
        <taxon>Liliopsida</taxon>
        <taxon>Poales</taxon>
        <taxon>Poaceae</taxon>
        <taxon>PACMAD clade</taxon>
        <taxon>Panicoideae</taxon>
        <taxon>Panicodae</taxon>
        <taxon>Paniceae</taxon>
        <taxon>Panicinae</taxon>
        <taxon>Panicum</taxon>
        <taxon>Panicum sect. Hiantes</taxon>
    </lineage>
</organism>
<name>A0A8T0T242_PANVG</name>
<accession>A0A8T0T242</accession>
<dbReference type="EMBL" id="CM029045">
    <property type="protein sequence ID" value="KAG2603303.1"/>
    <property type="molecule type" value="Genomic_DNA"/>
</dbReference>
<sequence>MILPPCYRKIVAYEACGRLPVVLICYFCPTDAFVSIYLGSASSQKSDRLEQKIECRSPVLWLLPSSHTSLASCWRAGTNRFIALVLLLVFVCSVDDNGRVLQAFTCSCCCYLSY</sequence>
<dbReference type="AlphaFoldDB" id="A0A8T0T242"/>
<dbReference type="Proteomes" id="UP000823388">
    <property type="component" value="Chromosome 5K"/>
</dbReference>
<reference evidence="1" key="1">
    <citation type="submission" date="2020-05" db="EMBL/GenBank/DDBJ databases">
        <title>WGS assembly of Panicum virgatum.</title>
        <authorList>
            <person name="Lovell J.T."/>
            <person name="Jenkins J."/>
            <person name="Shu S."/>
            <person name="Juenger T.E."/>
            <person name="Schmutz J."/>
        </authorList>
    </citation>
    <scope>NUCLEOTIDE SEQUENCE</scope>
    <source>
        <strain evidence="1">AP13</strain>
    </source>
</reference>
<evidence type="ECO:0000313" key="2">
    <source>
        <dbReference type="Proteomes" id="UP000823388"/>
    </source>
</evidence>
<evidence type="ECO:0000313" key="1">
    <source>
        <dbReference type="EMBL" id="KAG2603303.1"/>
    </source>
</evidence>
<comment type="caution">
    <text evidence="1">The sequence shown here is derived from an EMBL/GenBank/DDBJ whole genome shotgun (WGS) entry which is preliminary data.</text>
</comment>
<protein>
    <submittedName>
        <fullName evidence="1">Uncharacterized protein</fullName>
    </submittedName>
</protein>